<proteinExistence type="predicted"/>
<reference evidence="1 2" key="1">
    <citation type="submission" date="2015-11" db="EMBL/GenBank/DDBJ databases">
        <title>Description and complete genome sequence of a novel strain predominating in hypersaline microbial mats and representing a new family of the Bacteriodetes phylum.</title>
        <authorList>
            <person name="Spring S."/>
            <person name="Bunk B."/>
            <person name="Sproer C."/>
            <person name="Klenk H.-P."/>
        </authorList>
    </citation>
    <scope>NUCLEOTIDE SEQUENCE [LARGE SCALE GENOMIC DNA]</scope>
    <source>
        <strain evidence="1 2">L21-Spi-D4</strain>
    </source>
</reference>
<protein>
    <submittedName>
        <fullName evidence="1">Uncharacterized protein</fullName>
    </submittedName>
</protein>
<dbReference type="Proteomes" id="UP000064893">
    <property type="component" value="Chromosome"/>
</dbReference>
<keyword evidence="2" id="KW-1185">Reference proteome</keyword>
<name>A0A0S2HYT5_9BACT</name>
<organism evidence="1 2">
    <name type="scientific">Salinivirga cyanobacteriivorans</name>
    <dbReference type="NCBI Taxonomy" id="1307839"/>
    <lineage>
        <taxon>Bacteria</taxon>
        <taxon>Pseudomonadati</taxon>
        <taxon>Bacteroidota</taxon>
        <taxon>Bacteroidia</taxon>
        <taxon>Bacteroidales</taxon>
        <taxon>Salinivirgaceae</taxon>
        <taxon>Salinivirga</taxon>
    </lineage>
</organism>
<gene>
    <name evidence="1" type="ORF">L21SP5_01646</name>
</gene>
<sequence>MIALSYKAIIIIPLFIFLSGTLGDAVQVEPMDSGLPRHLIEQLEKVAFEEPEEKNSEAHVISNFSTPVFRSDQVGIFDEKVRLGVLIPEYQGFSPQDYR</sequence>
<evidence type="ECO:0000313" key="2">
    <source>
        <dbReference type="Proteomes" id="UP000064893"/>
    </source>
</evidence>
<dbReference type="KEGG" id="blq:L21SP5_01646"/>
<dbReference type="AlphaFoldDB" id="A0A0S2HYT5"/>
<accession>A0A0S2HYT5</accession>
<dbReference type="EMBL" id="CP013118">
    <property type="protein sequence ID" value="ALO15289.1"/>
    <property type="molecule type" value="Genomic_DNA"/>
</dbReference>
<evidence type="ECO:0000313" key="1">
    <source>
        <dbReference type="EMBL" id="ALO15289.1"/>
    </source>
</evidence>